<dbReference type="Pfam" id="PF01717">
    <property type="entry name" value="Meth_synt_2"/>
    <property type="match status" value="1"/>
</dbReference>
<evidence type="ECO:0000313" key="3">
    <source>
        <dbReference type="Proteomes" id="UP001337655"/>
    </source>
</evidence>
<reference evidence="2 3" key="1">
    <citation type="submission" date="2023-08" db="EMBL/GenBank/DDBJ databases">
        <title>Black Yeasts Isolated from many extreme environments.</title>
        <authorList>
            <person name="Coleine C."/>
            <person name="Stajich J.E."/>
            <person name="Selbmann L."/>
        </authorList>
    </citation>
    <scope>NUCLEOTIDE SEQUENCE [LARGE SCALE GENOMIC DNA]</scope>
    <source>
        <strain evidence="2 3">CCFEE 5935</strain>
    </source>
</reference>
<dbReference type="SUPFAM" id="SSF51726">
    <property type="entry name" value="UROD/MetE-like"/>
    <property type="match status" value="1"/>
</dbReference>
<dbReference type="InterPro" id="IPR002629">
    <property type="entry name" value="Met_Synth_C/arc"/>
</dbReference>
<dbReference type="Proteomes" id="UP001337655">
    <property type="component" value="Unassembled WGS sequence"/>
</dbReference>
<dbReference type="PANTHER" id="PTHR43844">
    <property type="entry name" value="METHIONINE SYNTHASE"/>
    <property type="match status" value="1"/>
</dbReference>
<gene>
    <name evidence="2" type="ORF">LTR77_004782</name>
</gene>
<keyword evidence="3" id="KW-1185">Reference proteome</keyword>
<dbReference type="PANTHER" id="PTHR43844:SF2">
    <property type="entry name" value="SYNTHASE, VITAMIN-B12 INDEPENDENT, PUTATIVE (AFU_ORTHOLOGUE AFUA_3G12060)-RELATED"/>
    <property type="match status" value="1"/>
</dbReference>
<dbReference type="RefSeq" id="XP_064659394.1">
    <property type="nucleotide sequence ID" value="XM_064802033.1"/>
</dbReference>
<dbReference type="GO" id="GO:0008270">
    <property type="term" value="F:zinc ion binding"/>
    <property type="evidence" value="ECO:0007669"/>
    <property type="project" value="InterPro"/>
</dbReference>
<proteinExistence type="predicted"/>
<dbReference type="CDD" id="cd03311">
    <property type="entry name" value="CIMS_C_terminal_like"/>
    <property type="match status" value="1"/>
</dbReference>
<dbReference type="Gene3D" id="3.20.20.210">
    <property type="match status" value="1"/>
</dbReference>
<comment type="caution">
    <text evidence="2">The sequence shown here is derived from an EMBL/GenBank/DDBJ whole genome shotgun (WGS) entry which is preliminary data.</text>
</comment>
<organism evidence="2 3">
    <name type="scientific">Saxophila tyrrhenica</name>
    <dbReference type="NCBI Taxonomy" id="1690608"/>
    <lineage>
        <taxon>Eukaryota</taxon>
        <taxon>Fungi</taxon>
        <taxon>Dikarya</taxon>
        <taxon>Ascomycota</taxon>
        <taxon>Pezizomycotina</taxon>
        <taxon>Dothideomycetes</taxon>
        <taxon>Dothideomycetidae</taxon>
        <taxon>Mycosphaerellales</taxon>
        <taxon>Extremaceae</taxon>
        <taxon>Saxophila</taxon>
    </lineage>
</organism>
<evidence type="ECO:0000313" key="2">
    <source>
        <dbReference type="EMBL" id="KAK5170196.1"/>
    </source>
</evidence>
<dbReference type="GeneID" id="89926126"/>
<dbReference type="GO" id="GO:0009086">
    <property type="term" value="P:methionine biosynthetic process"/>
    <property type="evidence" value="ECO:0007669"/>
    <property type="project" value="InterPro"/>
</dbReference>
<accession>A0AAV9PA76</accession>
<name>A0AAV9PA76_9PEZI</name>
<evidence type="ECO:0000259" key="1">
    <source>
        <dbReference type="Pfam" id="PF01717"/>
    </source>
</evidence>
<protein>
    <recommendedName>
        <fullName evidence="1">Cobalamin-independent methionine synthase MetE C-terminal/archaeal domain-containing protein</fullName>
    </recommendedName>
</protein>
<dbReference type="EMBL" id="JAVRRT010000007">
    <property type="protein sequence ID" value="KAK5170196.1"/>
    <property type="molecule type" value="Genomic_DNA"/>
</dbReference>
<dbReference type="InterPro" id="IPR038071">
    <property type="entry name" value="UROD/MetE-like_sf"/>
</dbReference>
<dbReference type="GO" id="GO:0003871">
    <property type="term" value="F:5-methyltetrahydropteroyltriglutamate-homocysteine S-methyltransferase activity"/>
    <property type="evidence" value="ECO:0007669"/>
    <property type="project" value="InterPro"/>
</dbReference>
<sequence length="401" mass="45695">MSSAPRNPPFRAEHLGSLLRPSKLLNKRHAIQQKKEGEDGLRPLEDECINETVKMQADCGFKAISDGEYRRHMFWGTFFPTLNGMKEIFGPEASIFREYVPDIAAFLEEEKVPGESVICDGKISHTGKSSYIGQYEYLKSITPKEQHGQIKMTLAAPNWYHLRYKDGKAYPKDVYSNDDEYFADIAKAYRTELQILYDAGLRNAQVDDPNLAYFCSEKMIEGWKKDPANTRTIDELFDAYIDFYNDCFKAPKDMHIGIHLCRGNFVNSRHFSEGGYDRIATKLFNKLNVSTYYLEYDTSRAGGFEPLKELPKNKNVILGVITSKFPEMEDKEEMKKRIWQAAGIVAEGTGESKEEAVKRLGVSPQCGFASHEDGNLLGWDDMVNKLKLVRSIADDIWPGEP</sequence>
<dbReference type="AlphaFoldDB" id="A0AAV9PA76"/>
<feature type="domain" description="Cobalamin-independent methionine synthase MetE C-terminal/archaeal" evidence="1">
    <location>
        <begin position="179"/>
        <end position="393"/>
    </location>
</feature>